<dbReference type="Proteomes" id="UP000623467">
    <property type="component" value="Unassembled WGS sequence"/>
</dbReference>
<name>A0A8H6YQ19_9AGAR</name>
<sequence>MFFFFSAADDPPTRGRRTKADALIRFKRIVHRAEPACANPSSSLRASPTRVPSSPFSIIFLDNTDVFRIELAKEEKDEGRLGFVVVAWLRGGVCTPSSKATSAPVGLFLTVIFSPLNTTAH</sequence>
<organism evidence="1 2">
    <name type="scientific">Mycena sanguinolenta</name>
    <dbReference type="NCBI Taxonomy" id="230812"/>
    <lineage>
        <taxon>Eukaryota</taxon>
        <taxon>Fungi</taxon>
        <taxon>Dikarya</taxon>
        <taxon>Basidiomycota</taxon>
        <taxon>Agaricomycotina</taxon>
        <taxon>Agaricomycetes</taxon>
        <taxon>Agaricomycetidae</taxon>
        <taxon>Agaricales</taxon>
        <taxon>Marasmiineae</taxon>
        <taxon>Mycenaceae</taxon>
        <taxon>Mycena</taxon>
    </lineage>
</organism>
<proteinExistence type="predicted"/>
<comment type="caution">
    <text evidence="1">The sequence shown here is derived from an EMBL/GenBank/DDBJ whole genome shotgun (WGS) entry which is preliminary data.</text>
</comment>
<gene>
    <name evidence="1" type="ORF">MSAN_01069300</name>
</gene>
<protein>
    <submittedName>
        <fullName evidence="1">Uncharacterized protein</fullName>
    </submittedName>
</protein>
<accession>A0A8H6YQ19</accession>
<reference evidence="1" key="1">
    <citation type="submission" date="2020-05" db="EMBL/GenBank/DDBJ databases">
        <title>Mycena genomes resolve the evolution of fungal bioluminescence.</title>
        <authorList>
            <person name="Tsai I.J."/>
        </authorList>
    </citation>
    <scope>NUCLEOTIDE SEQUENCE</scope>
    <source>
        <strain evidence="1">160909Yilan</strain>
    </source>
</reference>
<dbReference type="EMBL" id="JACAZH010000007">
    <property type="protein sequence ID" value="KAF7364103.1"/>
    <property type="molecule type" value="Genomic_DNA"/>
</dbReference>
<evidence type="ECO:0000313" key="1">
    <source>
        <dbReference type="EMBL" id="KAF7364103.1"/>
    </source>
</evidence>
<evidence type="ECO:0000313" key="2">
    <source>
        <dbReference type="Proteomes" id="UP000623467"/>
    </source>
</evidence>
<keyword evidence="2" id="KW-1185">Reference proteome</keyword>
<dbReference type="AlphaFoldDB" id="A0A8H6YQ19"/>